<dbReference type="InterPro" id="IPR000560">
    <property type="entry name" value="His_Pase_clade-2"/>
</dbReference>
<keyword evidence="4 8" id="KW-0732">Signal</keyword>
<dbReference type="CDD" id="cd07061">
    <property type="entry name" value="HP_HAP_like"/>
    <property type="match status" value="1"/>
</dbReference>
<dbReference type="Proteomes" id="UP000694866">
    <property type="component" value="Unplaced"/>
</dbReference>
<organism evidence="9 10">
    <name type="scientific">Fopius arisanus</name>
    <dbReference type="NCBI Taxonomy" id="64838"/>
    <lineage>
        <taxon>Eukaryota</taxon>
        <taxon>Metazoa</taxon>
        <taxon>Ecdysozoa</taxon>
        <taxon>Arthropoda</taxon>
        <taxon>Hexapoda</taxon>
        <taxon>Insecta</taxon>
        <taxon>Pterygota</taxon>
        <taxon>Neoptera</taxon>
        <taxon>Endopterygota</taxon>
        <taxon>Hymenoptera</taxon>
        <taxon>Apocrita</taxon>
        <taxon>Ichneumonoidea</taxon>
        <taxon>Braconidae</taxon>
        <taxon>Opiinae</taxon>
        <taxon>Fopius</taxon>
    </lineage>
</organism>
<gene>
    <name evidence="10" type="primary">LOC105267889</name>
</gene>
<sequence length="366" mass="42418">MFCRLMFILSIILALSEASYRDLGRVVLTNVVFNHGETKLWNEESYRSESFIGLRNSGMEQMFDLGRHLRTKYKKILPTKYSPHDIYVRSTDIDWTLMSAELVLAGLYPAVGDQIWKRLMYPWRPIPVHTVPVQKDNLLAGQKPCLGYGEALQEAIEKTVSKSVSNEKQMKSNPIKDFLDTTGERINEPATLVYWYKKLLSESGQNKTPLDWTNNVWSSEIPLSLNATYSLFESNKYLHRYRSGPLIKEMVFHMRQKVNDTLRPNRKVFMYSAHDESIASLLMALGVSEHPFWPTYSAVVFLELRVTRQNEYVVTISYIDLQNKLTLLTLPGCTSVCPLSTFIKLIEHLIPRNWDEECLQTQERTF</sequence>
<reference evidence="10" key="1">
    <citation type="submission" date="2025-08" db="UniProtKB">
        <authorList>
            <consortium name="RefSeq"/>
        </authorList>
    </citation>
    <scope>IDENTIFICATION</scope>
    <source>
        <strain evidence="10">USDA-PBARC FA_bdor</strain>
        <tissue evidence="10">Whole organism</tissue>
    </source>
</reference>
<evidence type="ECO:0000313" key="10">
    <source>
        <dbReference type="RefSeq" id="XP_011305338.1"/>
    </source>
</evidence>
<dbReference type="EC" id="3.1.3.2" evidence="3"/>
<evidence type="ECO:0000256" key="6">
    <source>
        <dbReference type="ARBA" id="ARBA00023157"/>
    </source>
</evidence>
<dbReference type="KEGG" id="fas:105267889"/>
<feature type="signal peptide" evidence="8">
    <location>
        <begin position="1"/>
        <end position="18"/>
    </location>
</feature>
<protein>
    <recommendedName>
        <fullName evidence="3">acid phosphatase</fullName>
        <ecNumber evidence="3">3.1.3.2</ecNumber>
    </recommendedName>
</protein>
<dbReference type="Gene3D" id="3.40.50.1240">
    <property type="entry name" value="Phosphoglycerate mutase-like"/>
    <property type="match status" value="1"/>
</dbReference>
<dbReference type="Pfam" id="PF00328">
    <property type="entry name" value="His_Phos_2"/>
    <property type="match status" value="1"/>
</dbReference>
<evidence type="ECO:0000256" key="7">
    <source>
        <dbReference type="ARBA" id="ARBA00023180"/>
    </source>
</evidence>
<comment type="catalytic activity">
    <reaction evidence="1">
        <text>a phosphate monoester + H2O = an alcohol + phosphate</text>
        <dbReference type="Rhea" id="RHEA:15017"/>
        <dbReference type="ChEBI" id="CHEBI:15377"/>
        <dbReference type="ChEBI" id="CHEBI:30879"/>
        <dbReference type="ChEBI" id="CHEBI:43474"/>
        <dbReference type="ChEBI" id="CHEBI:67140"/>
        <dbReference type="EC" id="3.1.3.2"/>
    </reaction>
</comment>
<dbReference type="GO" id="GO:0003993">
    <property type="term" value="F:acid phosphatase activity"/>
    <property type="evidence" value="ECO:0007669"/>
    <property type="project" value="UniProtKB-EC"/>
</dbReference>
<dbReference type="PANTHER" id="PTHR11567">
    <property type="entry name" value="ACID PHOSPHATASE-RELATED"/>
    <property type="match status" value="1"/>
</dbReference>
<dbReference type="SUPFAM" id="SSF53254">
    <property type="entry name" value="Phosphoglycerate mutase-like"/>
    <property type="match status" value="1"/>
</dbReference>
<keyword evidence="7" id="KW-0325">Glycoprotein</keyword>
<dbReference type="AlphaFoldDB" id="A0A9R1T9Z3"/>
<keyword evidence="6" id="KW-1015">Disulfide bond</keyword>
<evidence type="ECO:0000313" key="9">
    <source>
        <dbReference type="Proteomes" id="UP000694866"/>
    </source>
</evidence>
<comment type="similarity">
    <text evidence="2">Belongs to the histidine acid phosphatase family.</text>
</comment>
<evidence type="ECO:0000256" key="3">
    <source>
        <dbReference type="ARBA" id="ARBA00012646"/>
    </source>
</evidence>
<dbReference type="GeneID" id="105267889"/>
<evidence type="ECO:0000256" key="2">
    <source>
        <dbReference type="ARBA" id="ARBA00005375"/>
    </source>
</evidence>
<keyword evidence="9" id="KW-1185">Reference proteome</keyword>
<dbReference type="RefSeq" id="XP_011305338.1">
    <property type="nucleotide sequence ID" value="XM_011307036.1"/>
</dbReference>
<keyword evidence="5" id="KW-0378">Hydrolase</keyword>
<proteinExistence type="inferred from homology"/>
<dbReference type="InterPro" id="IPR029033">
    <property type="entry name" value="His_PPase_superfam"/>
</dbReference>
<dbReference type="PANTHER" id="PTHR11567:SF211">
    <property type="entry name" value="PROSTATIC ACID PHOSPHATASE"/>
    <property type="match status" value="1"/>
</dbReference>
<evidence type="ECO:0000256" key="4">
    <source>
        <dbReference type="ARBA" id="ARBA00022729"/>
    </source>
</evidence>
<name>A0A9R1T9Z3_9HYME</name>
<feature type="chain" id="PRO_5040364576" description="acid phosphatase" evidence="8">
    <location>
        <begin position="19"/>
        <end position="366"/>
    </location>
</feature>
<accession>A0A9R1T9Z3</accession>
<evidence type="ECO:0000256" key="5">
    <source>
        <dbReference type="ARBA" id="ARBA00022801"/>
    </source>
</evidence>
<dbReference type="OrthoDB" id="10257284at2759"/>
<evidence type="ECO:0000256" key="1">
    <source>
        <dbReference type="ARBA" id="ARBA00000032"/>
    </source>
</evidence>
<evidence type="ECO:0000256" key="8">
    <source>
        <dbReference type="SAM" id="SignalP"/>
    </source>
</evidence>
<dbReference type="InterPro" id="IPR050645">
    <property type="entry name" value="Histidine_acid_phosphatase"/>
</dbReference>